<evidence type="ECO:0000256" key="5">
    <source>
        <dbReference type="ARBA" id="ARBA00007479"/>
    </source>
</evidence>
<evidence type="ECO:0000256" key="19">
    <source>
        <dbReference type="ARBA" id="ARBA00023288"/>
    </source>
</evidence>
<evidence type="ECO:0000313" key="23">
    <source>
        <dbReference type="EMBL" id="KAH0810147.1"/>
    </source>
</evidence>
<dbReference type="FunFam" id="3.30.2460.20:FF:000001">
    <property type="entry name" value="Wnt homolog"/>
    <property type="match status" value="1"/>
</dbReference>
<keyword evidence="10" id="KW-0138">CF(0)</keyword>
<organism evidence="23 24">
    <name type="scientific">Tenebrio molitor</name>
    <name type="common">Yellow mealworm beetle</name>
    <dbReference type="NCBI Taxonomy" id="7067"/>
    <lineage>
        <taxon>Eukaryota</taxon>
        <taxon>Metazoa</taxon>
        <taxon>Ecdysozoa</taxon>
        <taxon>Arthropoda</taxon>
        <taxon>Hexapoda</taxon>
        <taxon>Insecta</taxon>
        <taxon>Pterygota</taxon>
        <taxon>Neoptera</taxon>
        <taxon>Endopterygota</taxon>
        <taxon>Coleoptera</taxon>
        <taxon>Polyphaga</taxon>
        <taxon>Cucujiformia</taxon>
        <taxon>Tenebrionidae</taxon>
        <taxon>Tenebrio</taxon>
    </lineage>
</organism>
<evidence type="ECO:0000256" key="1">
    <source>
        <dbReference type="ARBA" id="ARBA00004273"/>
    </source>
</evidence>
<dbReference type="Gene3D" id="1.20.5.170">
    <property type="match status" value="1"/>
</dbReference>
<keyword evidence="18" id="KW-1015">Disulfide bond</keyword>
<dbReference type="SMART" id="SM00097">
    <property type="entry name" value="WNT1"/>
    <property type="match status" value="1"/>
</dbReference>
<evidence type="ECO:0000256" key="18">
    <source>
        <dbReference type="ARBA" id="ARBA00023157"/>
    </source>
</evidence>
<dbReference type="GO" id="GO:0015031">
    <property type="term" value="P:protein transport"/>
    <property type="evidence" value="ECO:0007669"/>
    <property type="project" value="UniProtKB-KW"/>
</dbReference>
<evidence type="ECO:0000256" key="9">
    <source>
        <dbReference type="ARBA" id="ARBA00022530"/>
    </source>
</evidence>
<dbReference type="InterPro" id="IPR018161">
    <property type="entry name" value="Wnt_CS"/>
</dbReference>
<evidence type="ECO:0000256" key="15">
    <source>
        <dbReference type="ARBA" id="ARBA00023065"/>
    </source>
</evidence>
<accession>A0A8J6H961</accession>
<reference evidence="23" key="1">
    <citation type="journal article" date="2020" name="J Insects Food Feed">
        <title>The yellow mealworm (Tenebrio molitor) genome: a resource for the emerging insects as food and feed industry.</title>
        <authorList>
            <person name="Eriksson T."/>
            <person name="Andere A."/>
            <person name="Kelstrup H."/>
            <person name="Emery V."/>
            <person name="Picard C."/>
        </authorList>
    </citation>
    <scope>NUCLEOTIDE SEQUENCE</scope>
    <source>
        <strain evidence="23">Stoneville</strain>
        <tissue evidence="23">Whole head</tissue>
    </source>
</reference>
<feature type="coiled-coil region" evidence="21">
    <location>
        <begin position="364"/>
        <end position="391"/>
    </location>
</feature>
<dbReference type="GO" id="GO:0048699">
    <property type="term" value="P:generation of neurons"/>
    <property type="evidence" value="ECO:0007669"/>
    <property type="project" value="UniProtKB-ARBA"/>
</dbReference>
<evidence type="ECO:0000256" key="14">
    <source>
        <dbReference type="ARBA" id="ARBA00022927"/>
    </source>
</evidence>
<comment type="similarity">
    <text evidence="5">Belongs to the eukaryotic ATPase B chain family.</text>
</comment>
<proteinExistence type="inferred from homology"/>
<keyword evidence="8" id="KW-0964">Secreted</keyword>
<dbReference type="GO" id="GO:0005743">
    <property type="term" value="C:mitochondrial inner membrane"/>
    <property type="evidence" value="ECO:0007669"/>
    <property type="project" value="UniProtKB-SubCell"/>
</dbReference>
<dbReference type="GO" id="GO:0045259">
    <property type="term" value="C:proton-transporting ATP synthase complex"/>
    <property type="evidence" value="ECO:0007669"/>
    <property type="project" value="UniProtKB-KW"/>
</dbReference>
<protein>
    <recommendedName>
        <fullName evidence="20">Protein Wnt</fullName>
    </recommendedName>
</protein>
<dbReference type="FunFam" id="1.20.5.170:FF:000040">
    <property type="entry name" value="Nuclear pore glycoprotein p62"/>
    <property type="match status" value="1"/>
</dbReference>
<dbReference type="GO" id="GO:0005576">
    <property type="term" value="C:extracellular region"/>
    <property type="evidence" value="ECO:0007669"/>
    <property type="project" value="InterPro"/>
</dbReference>
<keyword evidence="14" id="KW-0653">Protein transport</keyword>
<evidence type="ECO:0000256" key="12">
    <source>
        <dbReference type="ARBA" id="ARBA00022781"/>
    </source>
</evidence>
<dbReference type="Pfam" id="PF00110">
    <property type="entry name" value="wnt"/>
    <property type="match status" value="1"/>
</dbReference>
<reference evidence="23" key="2">
    <citation type="submission" date="2021-08" db="EMBL/GenBank/DDBJ databases">
        <authorList>
            <person name="Eriksson T."/>
        </authorList>
    </citation>
    <scope>NUCLEOTIDE SEQUENCE</scope>
    <source>
        <strain evidence="23">Stoneville</strain>
        <tissue evidence="23">Whole head</tissue>
    </source>
</reference>
<dbReference type="InterPro" id="IPR013837">
    <property type="entry name" value="ATP_synth_F0_suB"/>
</dbReference>
<dbReference type="PROSITE" id="PS00246">
    <property type="entry name" value="WNT1"/>
    <property type="match status" value="1"/>
</dbReference>
<dbReference type="GO" id="GO:0000902">
    <property type="term" value="P:cell morphogenesis"/>
    <property type="evidence" value="ECO:0007669"/>
    <property type="project" value="UniProtKB-ARBA"/>
</dbReference>
<evidence type="ECO:0000313" key="24">
    <source>
        <dbReference type="Proteomes" id="UP000719412"/>
    </source>
</evidence>
<keyword evidence="17" id="KW-0472">Membrane</keyword>
<keyword evidence="12" id="KW-0375">Hydrogen ion transport</keyword>
<dbReference type="AlphaFoldDB" id="A0A8J6H961"/>
<keyword evidence="11 20" id="KW-0879">Wnt signaling pathway</keyword>
<evidence type="ECO:0000256" key="6">
    <source>
        <dbReference type="ARBA" id="ARBA00022448"/>
    </source>
</evidence>
<dbReference type="GO" id="GO:0060560">
    <property type="term" value="P:developmental growth involved in morphogenesis"/>
    <property type="evidence" value="ECO:0007669"/>
    <property type="project" value="UniProtKB-ARBA"/>
</dbReference>
<dbReference type="GO" id="GO:0005102">
    <property type="term" value="F:signaling receptor binding"/>
    <property type="evidence" value="ECO:0007669"/>
    <property type="project" value="InterPro"/>
</dbReference>
<sequence length="768" mass="85096">MQRTCKCHGVSGSCSMQICWRRLPPFRQVGEALFQRYEGASHVKFVDRRRKKLRAISPDLKKPNKTDLVYLDDSPDYCEKNETLSILGTHGRICNRTSQGIDGCRLLCCGRGYQTRVREVEEKCKCHFVWCCNVVCDICSFGTPKTALGPTLPTTSAVTGTTATGGSGDAKQQIKPQANLFGTPTNSSGFFLGSTAKTTVPTVSFGVPTTASATSTPNFALTPASAATTPQFSLGTSTTTTTSASSFMPIFATGTSLSSGISLASSAPTSTPLKLTTTATPTTTATSTAPILGLGGLTPATQAVTATTTTTPTVPPTGSLTYAQLEDSINKWTIDLEEQGKFFINQAKQLNAWDNLLVSNSDKILALNETIERVKQQQKQLDQELDFVLAQQNELDELSLPLEKQLADIPVTDQNRFQTYQLSEIIDSQLKQMSEDLKEIVEHLNESNKNEDISDPVIQVSRILNAHMNSLQWIDRNTSQICSHLEQISQLHDTYKKNHLNLASILSGKSSRTPKCWARVDPIPLLTNKCQQGRALLAFASRAASATSAPANPTAEKKAELWQRPVRQEPGKVRLGFVPDEWFTFFYKKTGVTGPYTFAVTFATYLISKEIYVMEHEFYNGLSLAVMWIAGIKVLGPKLAKYLDKELDEYEGAWKETRESQQKDLEDSIANEQQNQWSLEGQIMLLQAKRENVALQLESAYRARLLDAYTAVKRRLDYQVEKQNVERRLGQRNLVDWVVRRVTASITPDQEKQNIDRCITDLAALAKH</sequence>
<dbReference type="GO" id="GO:0005635">
    <property type="term" value="C:nuclear envelope"/>
    <property type="evidence" value="ECO:0007669"/>
    <property type="project" value="UniProtKB-ARBA"/>
</dbReference>
<dbReference type="EMBL" id="JABDTM020027694">
    <property type="protein sequence ID" value="KAH0810147.1"/>
    <property type="molecule type" value="Genomic_DNA"/>
</dbReference>
<keyword evidence="13" id="KW-0999">Mitochondrion inner membrane</keyword>
<dbReference type="Gene3D" id="1.20.5.2210">
    <property type="match status" value="1"/>
</dbReference>
<evidence type="ECO:0000256" key="16">
    <source>
        <dbReference type="ARBA" id="ARBA00023128"/>
    </source>
</evidence>
<dbReference type="Pfam" id="PF05064">
    <property type="entry name" value="Nsp1_C"/>
    <property type="match status" value="1"/>
</dbReference>
<dbReference type="Proteomes" id="UP000719412">
    <property type="component" value="Unassembled WGS sequence"/>
</dbReference>
<evidence type="ECO:0000256" key="8">
    <source>
        <dbReference type="ARBA" id="ARBA00022525"/>
    </source>
</evidence>
<dbReference type="GO" id="GO:0007517">
    <property type="term" value="P:muscle organ development"/>
    <property type="evidence" value="ECO:0007669"/>
    <property type="project" value="UniProtKB-ARBA"/>
</dbReference>
<dbReference type="SUPFAM" id="SSF161060">
    <property type="entry name" value="ATP synthase B chain-like"/>
    <property type="match status" value="1"/>
</dbReference>
<dbReference type="GO" id="GO:0046933">
    <property type="term" value="F:proton-transporting ATP synthase activity, rotational mechanism"/>
    <property type="evidence" value="ECO:0007669"/>
    <property type="project" value="TreeGrafter"/>
</dbReference>
<evidence type="ECO:0000256" key="13">
    <source>
        <dbReference type="ARBA" id="ARBA00022792"/>
    </source>
</evidence>
<comment type="similarity">
    <text evidence="4">Belongs to the nucleoporin NSP1/NUP62 family.</text>
</comment>
<gene>
    <name evidence="23" type="ORF">GEV33_012642</name>
</gene>
<dbReference type="InterPro" id="IPR007758">
    <property type="entry name" value="Nucleoporin_NSP1_C"/>
</dbReference>
<evidence type="ECO:0000256" key="21">
    <source>
        <dbReference type="SAM" id="Coils"/>
    </source>
</evidence>
<dbReference type="Gene3D" id="3.30.2460.20">
    <property type="match status" value="1"/>
</dbReference>
<keyword evidence="19" id="KW-0449">Lipoprotein</keyword>
<dbReference type="PRINTS" id="PR01349">
    <property type="entry name" value="WNTPROTEIN"/>
</dbReference>
<comment type="subcellular location">
    <subcellularLocation>
        <location evidence="1">Mitochondrion inner membrane</location>
    </subcellularLocation>
    <subcellularLocation>
        <location evidence="2 20">Secreted</location>
        <location evidence="2 20">Extracellular space</location>
        <location evidence="2 20">Extracellular matrix</location>
    </subcellularLocation>
</comment>
<comment type="function">
    <text evidence="20">Ligand for members of the frizzled family of seven transmembrane receptors.</text>
</comment>
<evidence type="ECO:0000256" key="2">
    <source>
        <dbReference type="ARBA" id="ARBA00004498"/>
    </source>
</evidence>
<comment type="similarity">
    <text evidence="3 20">Belongs to the Wnt family.</text>
</comment>
<dbReference type="InterPro" id="IPR008688">
    <property type="entry name" value="ATP_synth_Bsub_B/MI25"/>
</dbReference>
<dbReference type="Pfam" id="PF05405">
    <property type="entry name" value="Mt_ATP-synt_B"/>
    <property type="match status" value="1"/>
</dbReference>
<keyword evidence="24" id="KW-1185">Reference proteome</keyword>
<evidence type="ECO:0000256" key="4">
    <source>
        <dbReference type="ARBA" id="ARBA00005911"/>
    </source>
</evidence>
<keyword evidence="15" id="KW-0406">Ion transport</keyword>
<comment type="caution">
    <text evidence="23">The sequence shown here is derived from an EMBL/GenBank/DDBJ whole genome shotgun (WGS) entry which is preliminary data.</text>
</comment>
<evidence type="ECO:0000256" key="3">
    <source>
        <dbReference type="ARBA" id="ARBA00005683"/>
    </source>
</evidence>
<evidence type="ECO:0000259" key="22">
    <source>
        <dbReference type="Pfam" id="PF05064"/>
    </source>
</evidence>
<dbReference type="InterPro" id="IPR043158">
    <property type="entry name" value="Wnt_C"/>
</dbReference>
<keyword evidence="6" id="KW-0813">Transport</keyword>
<keyword evidence="16" id="KW-0496">Mitochondrion</keyword>
<dbReference type="PANTHER" id="PTHR12733">
    <property type="entry name" value="MITOCHONDRIAL ATP SYNTHASE B CHAIN"/>
    <property type="match status" value="1"/>
</dbReference>
<dbReference type="PANTHER" id="PTHR12733:SF3">
    <property type="entry name" value="ATP SYNTHASE F(0) COMPLEX SUBUNIT B1, MITOCHONDRIAL"/>
    <property type="match status" value="1"/>
</dbReference>
<name>A0A8J6H961_TENMO</name>
<keyword evidence="7 20" id="KW-0217">Developmental protein</keyword>
<evidence type="ECO:0000256" key="20">
    <source>
        <dbReference type="RuleBase" id="RU003500"/>
    </source>
</evidence>
<keyword evidence="21" id="KW-0175">Coiled coil</keyword>
<dbReference type="GO" id="GO:0016055">
    <property type="term" value="P:Wnt signaling pathway"/>
    <property type="evidence" value="ECO:0007669"/>
    <property type="project" value="UniProtKB-KW"/>
</dbReference>
<evidence type="ECO:0000256" key="11">
    <source>
        <dbReference type="ARBA" id="ARBA00022687"/>
    </source>
</evidence>
<evidence type="ECO:0000256" key="17">
    <source>
        <dbReference type="ARBA" id="ARBA00023136"/>
    </source>
</evidence>
<evidence type="ECO:0000256" key="7">
    <source>
        <dbReference type="ARBA" id="ARBA00022473"/>
    </source>
</evidence>
<feature type="domain" description="Nucleoporin NSP1-like C-terminal" evidence="22">
    <location>
        <begin position="310"/>
        <end position="408"/>
    </location>
</feature>
<keyword evidence="9" id="KW-0272">Extracellular matrix</keyword>
<evidence type="ECO:0000256" key="10">
    <source>
        <dbReference type="ARBA" id="ARBA00022547"/>
    </source>
</evidence>
<dbReference type="InterPro" id="IPR005817">
    <property type="entry name" value="Wnt"/>
</dbReference>